<dbReference type="PANTHER" id="PTHR11764:SF20">
    <property type="entry name" value="LANOSTEROL SYNTHASE"/>
    <property type="match status" value="1"/>
</dbReference>
<keyword evidence="4" id="KW-0413">Isomerase</keyword>
<dbReference type="InterPro" id="IPR002365">
    <property type="entry name" value="Terpene_synthase_CS"/>
</dbReference>
<evidence type="ECO:0000313" key="7">
    <source>
        <dbReference type="EMBL" id="CAF9914316.1"/>
    </source>
</evidence>
<keyword evidence="3" id="KW-0752">Steroid biosynthesis</keyword>
<dbReference type="InterPro" id="IPR032696">
    <property type="entry name" value="SQ_cyclase_C"/>
</dbReference>
<evidence type="ECO:0000256" key="1">
    <source>
        <dbReference type="ARBA" id="ARBA00009755"/>
    </source>
</evidence>
<dbReference type="Gene3D" id="1.50.10.20">
    <property type="match status" value="1"/>
</dbReference>
<proteinExistence type="inferred from homology"/>
<organism evidence="7 8">
    <name type="scientific">Heterodermia speciosa</name>
    <dbReference type="NCBI Taxonomy" id="116794"/>
    <lineage>
        <taxon>Eukaryota</taxon>
        <taxon>Fungi</taxon>
        <taxon>Dikarya</taxon>
        <taxon>Ascomycota</taxon>
        <taxon>Pezizomycotina</taxon>
        <taxon>Lecanoromycetes</taxon>
        <taxon>OSLEUM clade</taxon>
        <taxon>Lecanoromycetidae</taxon>
        <taxon>Caliciales</taxon>
        <taxon>Physciaceae</taxon>
        <taxon>Heterodermia</taxon>
    </lineage>
</organism>
<name>A0A8H3F4R7_9LECA</name>
<dbReference type="GO" id="GO:0006696">
    <property type="term" value="P:ergosterol biosynthetic process"/>
    <property type="evidence" value="ECO:0007669"/>
    <property type="project" value="TreeGrafter"/>
</dbReference>
<evidence type="ECO:0000256" key="4">
    <source>
        <dbReference type="ARBA" id="ARBA00023235"/>
    </source>
</evidence>
<dbReference type="EC" id="5.4.99.7" evidence="5"/>
<evidence type="ECO:0000256" key="3">
    <source>
        <dbReference type="ARBA" id="ARBA00022955"/>
    </source>
</evidence>
<keyword evidence="2" id="KW-0677">Repeat</keyword>
<dbReference type="PANTHER" id="PTHR11764">
    <property type="entry name" value="TERPENE CYCLASE/MUTASE FAMILY MEMBER"/>
    <property type="match status" value="1"/>
</dbReference>
<evidence type="ECO:0000259" key="6">
    <source>
        <dbReference type="Pfam" id="PF13243"/>
    </source>
</evidence>
<protein>
    <recommendedName>
        <fullName evidence="5">lanosterol synthase</fullName>
        <ecNumber evidence="5">5.4.99.7</ecNumber>
    </recommendedName>
</protein>
<evidence type="ECO:0000313" key="8">
    <source>
        <dbReference type="Proteomes" id="UP000664521"/>
    </source>
</evidence>
<comment type="similarity">
    <text evidence="1">Belongs to the terpene cyclase/mutase family.</text>
</comment>
<feature type="domain" description="Squalene cyclase C-terminal" evidence="6">
    <location>
        <begin position="37"/>
        <end position="269"/>
    </location>
</feature>
<dbReference type="GO" id="GO:0005811">
    <property type="term" value="C:lipid droplet"/>
    <property type="evidence" value="ECO:0007669"/>
    <property type="project" value="InterPro"/>
</dbReference>
<dbReference type="GO" id="GO:0016104">
    <property type="term" value="P:triterpenoid biosynthetic process"/>
    <property type="evidence" value="ECO:0007669"/>
    <property type="project" value="InterPro"/>
</dbReference>
<dbReference type="SUPFAM" id="SSF48239">
    <property type="entry name" value="Terpenoid cyclases/Protein prenyltransferases"/>
    <property type="match status" value="1"/>
</dbReference>
<dbReference type="OrthoDB" id="21502at2759"/>
<accession>A0A8H3F4R7</accession>
<keyword evidence="3" id="KW-0443">Lipid metabolism</keyword>
<comment type="caution">
    <text evidence="7">The sequence shown here is derived from an EMBL/GenBank/DDBJ whole genome shotgun (WGS) entry which is preliminary data.</text>
</comment>
<keyword evidence="3" id="KW-0444">Lipid biosynthesis</keyword>
<reference evidence="7" key="1">
    <citation type="submission" date="2021-03" db="EMBL/GenBank/DDBJ databases">
        <authorList>
            <person name="Tagirdzhanova G."/>
        </authorList>
    </citation>
    <scope>NUCLEOTIDE SEQUENCE</scope>
</reference>
<dbReference type="GO" id="GO:0000250">
    <property type="term" value="F:lanosterol synthase activity"/>
    <property type="evidence" value="ECO:0007669"/>
    <property type="project" value="UniProtKB-EC"/>
</dbReference>
<dbReference type="PROSITE" id="PS01074">
    <property type="entry name" value="TERPENE_SYNTHASES"/>
    <property type="match status" value="1"/>
</dbReference>
<dbReference type="Proteomes" id="UP000664521">
    <property type="component" value="Unassembled WGS sequence"/>
</dbReference>
<dbReference type="Pfam" id="PF13243">
    <property type="entry name" value="SQHop_cyclase_C"/>
    <property type="match status" value="1"/>
</dbReference>
<evidence type="ECO:0000256" key="5">
    <source>
        <dbReference type="ARBA" id="ARBA00029485"/>
    </source>
</evidence>
<evidence type="ECO:0000256" key="2">
    <source>
        <dbReference type="ARBA" id="ARBA00022737"/>
    </source>
</evidence>
<sequence length="287" mass="32671">MNGFLASDCSGEAMKAVLLLQEACGFPQVISNSRLHDCVDTLLLMQNTDGGFASFERARAGAWLEKLNPAEVFDQCMVEHSYTECTSTVLTSLALFQRHFPYYRTDEINATISRAANFVRASQRPDGSWEGAWGICFTYGMFFALESLETVHETYQSSREVQKGCEWLVSKQKDDGGWGEHHSSCELREYVQDDTSQVVNTAWAVMALMSARYPDKASIERGLQLIQKRQQPNGEWLQEKLEGVVSRTIIIGYPNYKFYFPIRALGKYEHVYLPWLKESNDSQQKAH</sequence>
<keyword evidence="8" id="KW-1185">Reference proteome</keyword>
<dbReference type="AlphaFoldDB" id="A0A8H3F4R7"/>
<dbReference type="EMBL" id="CAJPDS010000014">
    <property type="protein sequence ID" value="CAF9914316.1"/>
    <property type="molecule type" value="Genomic_DNA"/>
</dbReference>
<gene>
    <name evidence="7" type="ORF">HETSPECPRED_001948</name>
</gene>
<dbReference type="InterPro" id="IPR018333">
    <property type="entry name" value="Squalene_cyclase"/>
</dbReference>
<dbReference type="InterPro" id="IPR008930">
    <property type="entry name" value="Terpenoid_cyclase/PrenylTrfase"/>
</dbReference>